<reference evidence="1" key="1">
    <citation type="submission" date="2021-01" db="EMBL/GenBank/DDBJ databases">
        <title>Phytophthora aleatoria, a newly-described species from Pinus radiata is distinct from Phytophthora cactorum isolates based on comparative genomics.</title>
        <authorList>
            <person name="Mcdougal R."/>
            <person name="Panda P."/>
            <person name="Williams N."/>
            <person name="Studholme D.J."/>
        </authorList>
    </citation>
    <scope>NUCLEOTIDE SEQUENCE</scope>
    <source>
        <strain evidence="1">NZFS 4037</strain>
    </source>
</reference>
<keyword evidence="2" id="KW-1185">Reference proteome</keyword>
<gene>
    <name evidence="1" type="ORF">JG688_00009897</name>
</gene>
<name>A0A8J5MFU6_9STRA</name>
<protein>
    <submittedName>
        <fullName evidence="1">Uncharacterized protein</fullName>
    </submittedName>
</protein>
<organism evidence="1 2">
    <name type="scientific">Phytophthora aleatoria</name>
    <dbReference type="NCBI Taxonomy" id="2496075"/>
    <lineage>
        <taxon>Eukaryota</taxon>
        <taxon>Sar</taxon>
        <taxon>Stramenopiles</taxon>
        <taxon>Oomycota</taxon>
        <taxon>Peronosporomycetes</taxon>
        <taxon>Peronosporales</taxon>
        <taxon>Peronosporaceae</taxon>
        <taxon>Phytophthora</taxon>
    </lineage>
</organism>
<dbReference type="EMBL" id="JAENGY010000593">
    <property type="protein sequence ID" value="KAG6959853.1"/>
    <property type="molecule type" value="Genomic_DNA"/>
</dbReference>
<evidence type="ECO:0000313" key="1">
    <source>
        <dbReference type="EMBL" id="KAG6959853.1"/>
    </source>
</evidence>
<dbReference type="AlphaFoldDB" id="A0A8J5MFU6"/>
<accession>A0A8J5MFU6</accession>
<proteinExistence type="predicted"/>
<dbReference type="Proteomes" id="UP000709295">
    <property type="component" value="Unassembled WGS sequence"/>
</dbReference>
<comment type="caution">
    <text evidence="1">The sequence shown here is derived from an EMBL/GenBank/DDBJ whole genome shotgun (WGS) entry which is preliminary data.</text>
</comment>
<sequence>MFQQVQPNVSQLVKTERYVLAIEVTQKKVCRFETPTPPGTSVSCMNLFVCDFVDYSRLSVAQDLSSSILTLTQTLACSRRLHIDRSAESASEHPSLEILCAKPR</sequence>
<evidence type="ECO:0000313" key="2">
    <source>
        <dbReference type="Proteomes" id="UP000709295"/>
    </source>
</evidence>